<keyword evidence="9" id="KW-1185">Reference proteome</keyword>
<dbReference type="InterPro" id="IPR012944">
    <property type="entry name" value="SusD_RagB_dom"/>
</dbReference>
<evidence type="ECO:0008006" key="10">
    <source>
        <dbReference type="Google" id="ProtNLM"/>
    </source>
</evidence>
<evidence type="ECO:0000256" key="3">
    <source>
        <dbReference type="ARBA" id="ARBA00022729"/>
    </source>
</evidence>
<evidence type="ECO:0000256" key="5">
    <source>
        <dbReference type="ARBA" id="ARBA00023237"/>
    </source>
</evidence>
<keyword evidence="3" id="KW-0732">Signal</keyword>
<dbReference type="Pfam" id="PF14322">
    <property type="entry name" value="SusD-like_3"/>
    <property type="match status" value="1"/>
</dbReference>
<dbReference type="Gene3D" id="1.25.40.390">
    <property type="match status" value="1"/>
</dbReference>
<gene>
    <name evidence="8" type="ORF">QE417_003613</name>
</gene>
<evidence type="ECO:0000256" key="2">
    <source>
        <dbReference type="ARBA" id="ARBA00006275"/>
    </source>
</evidence>
<reference evidence="9" key="1">
    <citation type="submission" date="2023-07" db="EMBL/GenBank/DDBJ databases">
        <title>Functional and genomic diversity of the sorghum phyllosphere microbiome.</title>
        <authorList>
            <person name="Shade A."/>
        </authorList>
    </citation>
    <scope>NUCLEOTIDE SEQUENCE [LARGE SCALE GENOMIC DNA]</scope>
    <source>
        <strain evidence="9">SORGH_AS_0422</strain>
    </source>
</reference>
<dbReference type="Proteomes" id="UP001258315">
    <property type="component" value="Unassembled WGS sequence"/>
</dbReference>
<proteinExistence type="inferred from homology"/>
<comment type="caution">
    <text evidence="8">The sequence shown here is derived from an EMBL/GenBank/DDBJ whole genome shotgun (WGS) entry which is preliminary data.</text>
</comment>
<comment type="similarity">
    <text evidence="2">Belongs to the SusD family.</text>
</comment>
<accession>A0ABU3GYN8</accession>
<evidence type="ECO:0000313" key="8">
    <source>
        <dbReference type="EMBL" id="MDT3404541.1"/>
    </source>
</evidence>
<dbReference type="InterPro" id="IPR033985">
    <property type="entry name" value="SusD-like_N"/>
</dbReference>
<evidence type="ECO:0000313" key="9">
    <source>
        <dbReference type="Proteomes" id="UP001258315"/>
    </source>
</evidence>
<feature type="domain" description="RagB/SusD" evidence="6">
    <location>
        <begin position="287"/>
        <end position="599"/>
    </location>
</feature>
<comment type="subcellular location">
    <subcellularLocation>
        <location evidence="1">Cell outer membrane</location>
    </subcellularLocation>
</comment>
<evidence type="ECO:0000256" key="4">
    <source>
        <dbReference type="ARBA" id="ARBA00023136"/>
    </source>
</evidence>
<evidence type="ECO:0000256" key="1">
    <source>
        <dbReference type="ARBA" id="ARBA00004442"/>
    </source>
</evidence>
<sequence>MKKLNINILILGATALIATSCKKVLEKQDLGTFQVDQVYNDSVTTKLSVDYLYSQNQPGWFGNSGGSISGTLSSLTDEQYGDNVFTRGSVTIASVTDIATANAANNNYGKIRSINMFIRDVNGGTMPLEVKRRFNAQAYFWRAYRYFELAKVYGGVPLVTTPLEAVGDEAKQAALLPRSNAAATFALIKSDLDSCVKYLPGKWPNTSDYGRITSGAAAAFLGRVLLTYASPLFNPTNDVTRWQAAYDANLKAVTLLKANGFGLYNKFDYTMWTNEKNIESVLVTGYNTNQTDNGKNNNTYTNNTVPRYIGTGSGSNQPTWDMARAFPMKDGKDTLTSKYQYTAQTFYKNRDPRFDQTIAYNGALWPLVGNSNYRVWTYFYSNNKNSPNNLTTTETNASASGLYLRKAIDPSLSQTNLQFAGTDWIEIRYAEVLLNLGECAAELNKLGTAEEAYAGIVAIRQRAGIEPGTDNLYGLTAGMNKQQMIDAIMKERQIEFAFEGKRFWDLQRRKLIETVLNGKRRMAVVFVLNNNNSYTDYIASSRDASANTNFDNLYTTSFKVTTKFLDNSAIAYQSAATYFYGLPVGAIQNNVKLEQTVGWGGSFDPLK</sequence>
<dbReference type="EMBL" id="JAVLVU010000001">
    <property type="protein sequence ID" value="MDT3404541.1"/>
    <property type="molecule type" value="Genomic_DNA"/>
</dbReference>
<evidence type="ECO:0000259" key="7">
    <source>
        <dbReference type="Pfam" id="PF14322"/>
    </source>
</evidence>
<dbReference type="InterPro" id="IPR011990">
    <property type="entry name" value="TPR-like_helical_dom_sf"/>
</dbReference>
<protein>
    <recommendedName>
        <fullName evidence="10">RagB/SusD family nutrient uptake outer membrane protein</fullName>
    </recommendedName>
</protein>
<dbReference type="Pfam" id="PF07980">
    <property type="entry name" value="SusD_RagB"/>
    <property type="match status" value="1"/>
</dbReference>
<name>A0ABU3GYN8_9SPHI</name>
<keyword evidence="4" id="KW-0472">Membrane</keyword>
<keyword evidence="5" id="KW-0998">Cell outer membrane</keyword>
<organism evidence="8 9">
    <name type="scientific">Mucilaginibacter terrae</name>
    <dbReference type="NCBI Taxonomy" id="1955052"/>
    <lineage>
        <taxon>Bacteria</taxon>
        <taxon>Pseudomonadati</taxon>
        <taxon>Bacteroidota</taxon>
        <taxon>Sphingobacteriia</taxon>
        <taxon>Sphingobacteriales</taxon>
        <taxon>Sphingobacteriaceae</taxon>
        <taxon>Mucilaginibacter</taxon>
    </lineage>
</organism>
<evidence type="ECO:0000259" key="6">
    <source>
        <dbReference type="Pfam" id="PF07980"/>
    </source>
</evidence>
<dbReference type="RefSeq" id="WP_311951949.1">
    <property type="nucleotide sequence ID" value="NZ_JAVLVU010000001.1"/>
</dbReference>
<dbReference type="SUPFAM" id="SSF48452">
    <property type="entry name" value="TPR-like"/>
    <property type="match status" value="1"/>
</dbReference>
<feature type="domain" description="SusD-like N-terminal" evidence="7">
    <location>
        <begin position="68"/>
        <end position="226"/>
    </location>
</feature>
<dbReference type="PROSITE" id="PS51257">
    <property type="entry name" value="PROKAR_LIPOPROTEIN"/>
    <property type="match status" value="1"/>
</dbReference>